<dbReference type="EMBL" id="BKCJ010104800">
    <property type="protein sequence ID" value="GEX37757.1"/>
    <property type="molecule type" value="Genomic_DNA"/>
</dbReference>
<name>A0A699H557_TANCI</name>
<comment type="caution">
    <text evidence="2">The sequence shown here is derived from an EMBL/GenBank/DDBJ whole genome shotgun (WGS) entry which is preliminary data.</text>
</comment>
<feature type="compositionally biased region" description="Basic and acidic residues" evidence="1">
    <location>
        <begin position="21"/>
        <end position="35"/>
    </location>
</feature>
<organism evidence="2">
    <name type="scientific">Tanacetum cinerariifolium</name>
    <name type="common">Dalmatian daisy</name>
    <name type="synonym">Chrysanthemum cinerariifolium</name>
    <dbReference type="NCBI Taxonomy" id="118510"/>
    <lineage>
        <taxon>Eukaryota</taxon>
        <taxon>Viridiplantae</taxon>
        <taxon>Streptophyta</taxon>
        <taxon>Embryophyta</taxon>
        <taxon>Tracheophyta</taxon>
        <taxon>Spermatophyta</taxon>
        <taxon>Magnoliopsida</taxon>
        <taxon>eudicotyledons</taxon>
        <taxon>Gunneridae</taxon>
        <taxon>Pentapetalae</taxon>
        <taxon>asterids</taxon>
        <taxon>campanulids</taxon>
        <taxon>Asterales</taxon>
        <taxon>Asteraceae</taxon>
        <taxon>Asteroideae</taxon>
        <taxon>Anthemideae</taxon>
        <taxon>Anthemidinae</taxon>
        <taxon>Tanacetum</taxon>
    </lineage>
</organism>
<reference evidence="2" key="1">
    <citation type="journal article" date="2019" name="Sci. Rep.">
        <title>Draft genome of Tanacetum cinerariifolium, the natural source of mosquito coil.</title>
        <authorList>
            <person name="Yamashiro T."/>
            <person name="Shiraishi A."/>
            <person name="Satake H."/>
            <person name="Nakayama K."/>
        </authorList>
    </citation>
    <scope>NUCLEOTIDE SEQUENCE</scope>
</reference>
<evidence type="ECO:0000256" key="1">
    <source>
        <dbReference type="SAM" id="MobiDB-lite"/>
    </source>
</evidence>
<proteinExistence type="predicted"/>
<accession>A0A699H557</accession>
<evidence type="ECO:0000313" key="2">
    <source>
        <dbReference type="EMBL" id="GEX37757.1"/>
    </source>
</evidence>
<evidence type="ECO:0008006" key="3">
    <source>
        <dbReference type="Google" id="ProtNLM"/>
    </source>
</evidence>
<dbReference type="AlphaFoldDB" id="A0A699H557"/>
<feature type="region of interest" description="Disordered" evidence="1">
    <location>
        <begin position="1"/>
        <end position="49"/>
    </location>
</feature>
<gene>
    <name evidence="2" type="ORF">Tci_309732</name>
</gene>
<sequence length="262" mass="28478">MYKTKTDTNQSSSSQSGGDAQVDHSKSTHEVDGGKKKTTTTTTSTHAENKSSINQYACPVGIKCYRCQEVSHTSNQCRATKRVNLAEGDKMHSGYEDEGLIISPNAVFEDNDDHSKAFIGLVRRLVLRKVKKVNDTTSSKHGARLTKMCSTLSLTGEVSPSRYQYYSSTFLTILLVKVNPPCATIVSASYANSSCAAVIELCTIFAAAKSKCTTFKSIPLENPSSPLFFISFDMKISPDGFMQVEHIEAAHTGLPSVDKQGP</sequence>
<protein>
    <recommendedName>
        <fullName evidence="3">CCHC-type domain-containing protein</fullName>
    </recommendedName>
</protein>